<dbReference type="Proteomes" id="UP000297245">
    <property type="component" value="Unassembled WGS sequence"/>
</dbReference>
<organism evidence="1 2">
    <name type="scientific">Dendrothele bispora (strain CBS 962.96)</name>
    <dbReference type="NCBI Taxonomy" id="1314807"/>
    <lineage>
        <taxon>Eukaryota</taxon>
        <taxon>Fungi</taxon>
        <taxon>Dikarya</taxon>
        <taxon>Basidiomycota</taxon>
        <taxon>Agaricomycotina</taxon>
        <taxon>Agaricomycetes</taxon>
        <taxon>Agaricomycetidae</taxon>
        <taxon>Agaricales</taxon>
        <taxon>Agaricales incertae sedis</taxon>
        <taxon>Dendrothele</taxon>
    </lineage>
</organism>
<name>A0A4V4HCE6_DENBC</name>
<reference evidence="1 2" key="1">
    <citation type="journal article" date="2019" name="Nat. Ecol. Evol.">
        <title>Megaphylogeny resolves global patterns of mushroom evolution.</title>
        <authorList>
            <person name="Varga T."/>
            <person name="Krizsan K."/>
            <person name="Foldi C."/>
            <person name="Dima B."/>
            <person name="Sanchez-Garcia M."/>
            <person name="Sanchez-Ramirez S."/>
            <person name="Szollosi G.J."/>
            <person name="Szarkandi J.G."/>
            <person name="Papp V."/>
            <person name="Albert L."/>
            <person name="Andreopoulos W."/>
            <person name="Angelini C."/>
            <person name="Antonin V."/>
            <person name="Barry K.W."/>
            <person name="Bougher N.L."/>
            <person name="Buchanan P."/>
            <person name="Buyck B."/>
            <person name="Bense V."/>
            <person name="Catcheside P."/>
            <person name="Chovatia M."/>
            <person name="Cooper J."/>
            <person name="Damon W."/>
            <person name="Desjardin D."/>
            <person name="Finy P."/>
            <person name="Geml J."/>
            <person name="Haridas S."/>
            <person name="Hughes K."/>
            <person name="Justo A."/>
            <person name="Karasinski D."/>
            <person name="Kautmanova I."/>
            <person name="Kiss B."/>
            <person name="Kocsube S."/>
            <person name="Kotiranta H."/>
            <person name="LaButti K.M."/>
            <person name="Lechner B.E."/>
            <person name="Liimatainen K."/>
            <person name="Lipzen A."/>
            <person name="Lukacs Z."/>
            <person name="Mihaltcheva S."/>
            <person name="Morgado L.N."/>
            <person name="Niskanen T."/>
            <person name="Noordeloos M.E."/>
            <person name="Ohm R.A."/>
            <person name="Ortiz-Santana B."/>
            <person name="Ovrebo C."/>
            <person name="Racz N."/>
            <person name="Riley R."/>
            <person name="Savchenko A."/>
            <person name="Shiryaev A."/>
            <person name="Soop K."/>
            <person name="Spirin V."/>
            <person name="Szebenyi C."/>
            <person name="Tomsovsky M."/>
            <person name="Tulloss R.E."/>
            <person name="Uehling J."/>
            <person name="Grigoriev I.V."/>
            <person name="Vagvolgyi C."/>
            <person name="Papp T."/>
            <person name="Martin F.M."/>
            <person name="Miettinen O."/>
            <person name="Hibbett D.S."/>
            <person name="Nagy L.G."/>
        </authorList>
    </citation>
    <scope>NUCLEOTIDE SEQUENCE [LARGE SCALE GENOMIC DNA]</scope>
    <source>
        <strain evidence="1 2">CBS 962.96</strain>
    </source>
</reference>
<evidence type="ECO:0000313" key="1">
    <source>
        <dbReference type="EMBL" id="THU83095.1"/>
    </source>
</evidence>
<protein>
    <submittedName>
        <fullName evidence="1">Uncharacterized protein</fullName>
    </submittedName>
</protein>
<accession>A0A4V4HCE6</accession>
<evidence type="ECO:0000313" key="2">
    <source>
        <dbReference type="Proteomes" id="UP000297245"/>
    </source>
</evidence>
<sequence>MSYIYITNMVTGGSRRDICAIRNVLGNSMCHIEGAPTHVSRSYHQLEKNRLIWIPVLAFEVDRSTHVDSIYSLHSTISFRSQEITYIKPTDYIPSVGLSLKKSISSDYLPTFELDRRNKQLD</sequence>
<gene>
    <name evidence="1" type="ORF">K435DRAFT_807786</name>
</gene>
<proteinExistence type="predicted"/>
<dbReference type="AlphaFoldDB" id="A0A4V4HCE6"/>
<dbReference type="EMBL" id="ML179687">
    <property type="protein sequence ID" value="THU83095.1"/>
    <property type="molecule type" value="Genomic_DNA"/>
</dbReference>
<keyword evidence="2" id="KW-1185">Reference proteome</keyword>